<protein>
    <submittedName>
        <fullName evidence="1">797_t:CDS:1</fullName>
    </submittedName>
</protein>
<keyword evidence="2" id="KW-1185">Reference proteome</keyword>
<reference evidence="1" key="1">
    <citation type="submission" date="2021-06" db="EMBL/GenBank/DDBJ databases">
        <authorList>
            <person name="Kallberg Y."/>
            <person name="Tangrot J."/>
            <person name="Rosling A."/>
        </authorList>
    </citation>
    <scope>NUCLEOTIDE SEQUENCE</scope>
    <source>
        <strain evidence="1">IL203A</strain>
    </source>
</reference>
<evidence type="ECO:0000313" key="1">
    <source>
        <dbReference type="EMBL" id="CAG8758671.1"/>
    </source>
</evidence>
<dbReference type="Proteomes" id="UP000789702">
    <property type="component" value="Unassembled WGS sequence"/>
</dbReference>
<dbReference type="EMBL" id="CAJVPU010050093">
    <property type="protein sequence ID" value="CAG8758671.1"/>
    <property type="molecule type" value="Genomic_DNA"/>
</dbReference>
<comment type="caution">
    <text evidence="1">The sequence shown here is derived from an EMBL/GenBank/DDBJ whole genome shotgun (WGS) entry which is preliminary data.</text>
</comment>
<organism evidence="1 2">
    <name type="scientific">Dentiscutata heterogama</name>
    <dbReference type="NCBI Taxonomy" id="1316150"/>
    <lineage>
        <taxon>Eukaryota</taxon>
        <taxon>Fungi</taxon>
        <taxon>Fungi incertae sedis</taxon>
        <taxon>Mucoromycota</taxon>
        <taxon>Glomeromycotina</taxon>
        <taxon>Glomeromycetes</taxon>
        <taxon>Diversisporales</taxon>
        <taxon>Gigasporaceae</taxon>
        <taxon>Dentiscutata</taxon>
    </lineage>
</organism>
<gene>
    <name evidence="1" type="ORF">DHETER_LOCUS15111</name>
</gene>
<sequence>KHHYATHRLKDLQKLNTQQFNEAKSEALFGPFVGLKKVQSIIDPPNRVHSEYDLYDNDVSVRKFLEAISFIIEESLNNEIQNLPYWSIIQLNDAAAQSTVNNINYFLMPKKLDISNMYHMGSDGASIMI</sequence>
<accession>A0ACA9QQI2</accession>
<feature type="non-terminal residue" evidence="1">
    <location>
        <position position="1"/>
    </location>
</feature>
<proteinExistence type="predicted"/>
<evidence type="ECO:0000313" key="2">
    <source>
        <dbReference type="Proteomes" id="UP000789702"/>
    </source>
</evidence>
<feature type="non-terminal residue" evidence="1">
    <location>
        <position position="129"/>
    </location>
</feature>
<name>A0ACA9QQI2_9GLOM</name>